<dbReference type="Proteomes" id="UP000282613">
    <property type="component" value="Unassembled WGS sequence"/>
</dbReference>
<evidence type="ECO:0000313" key="3">
    <source>
        <dbReference type="WBParaSite" id="TASK_0000153101-mRNA-1"/>
    </source>
</evidence>
<proteinExistence type="predicted"/>
<reference evidence="1 2" key="2">
    <citation type="submission" date="2018-11" db="EMBL/GenBank/DDBJ databases">
        <authorList>
            <consortium name="Pathogen Informatics"/>
        </authorList>
    </citation>
    <scope>NUCLEOTIDE SEQUENCE [LARGE SCALE GENOMIC DNA]</scope>
</reference>
<reference evidence="3" key="1">
    <citation type="submission" date="2017-02" db="UniProtKB">
        <authorList>
            <consortium name="WormBaseParasite"/>
        </authorList>
    </citation>
    <scope>IDENTIFICATION</scope>
</reference>
<sequence>MVMTSNYVFTYAVAPGPASCTVALWHDLRAMPASSQQFCTVKMHVRSCHWLTTTTMETPAAKTMAIQGIHGNIRGALIILEQ</sequence>
<protein>
    <submittedName>
        <fullName evidence="3">Secreted protein</fullName>
    </submittedName>
</protein>
<gene>
    <name evidence="1" type="ORF">TASK_LOCUS1532</name>
</gene>
<keyword evidence="2" id="KW-1185">Reference proteome</keyword>
<dbReference type="AlphaFoldDB" id="A0A0R3VVU6"/>
<name>A0A0R3VVU6_TAEAS</name>
<organism evidence="3">
    <name type="scientific">Taenia asiatica</name>
    <name type="common">Asian tapeworm</name>
    <dbReference type="NCBI Taxonomy" id="60517"/>
    <lineage>
        <taxon>Eukaryota</taxon>
        <taxon>Metazoa</taxon>
        <taxon>Spiralia</taxon>
        <taxon>Lophotrochozoa</taxon>
        <taxon>Platyhelminthes</taxon>
        <taxon>Cestoda</taxon>
        <taxon>Eucestoda</taxon>
        <taxon>Cyclophyllidea</taxon>
        <taxon>Taeniidae</taxon>
        <taxon>Taenia</taxon>
    </lineage>
</organism>
<dbReference type="EMBL" id="UYRS01000428">
    <property type="protein sequence ID" value="VDK23202.1"/>
    <property type="molecule type" value="Genomic_DNA"/>
</dbReference>
<evidence type="ECO:0000313" key="1">
    <source>
        <dbReference type="EMBL" id="VDK23202.1"/>
    </source>
</evidence>
<dbReference type="WBParaSite" id="TASK_0000153101-mRNA-1">
    <property type="protein sequence ID" value="TASK_0000153101-mRNA-1"/>
    <property type="gene ID" value="TASK_0000153101"/>
</dbReference>
<accession>A0A0R3VVU6</accession>
<evidence type="ECO:0000313" key="2">
    <source>
        <dbReference type="Proteomes" id="UP000282613"/>
    </source>
</evidence>